<keyword evidence="4" id="KW-1185">Reference proteome</keyword>
<dbReference type="KEGG" id="paro:CUV01_10925"/>
<evidence type="ECO:0000256" key="1">
    <source>
        <dbReference type="SAM" id="MobiDB-lite"/>
    </source>
</evidence>
<dbReference type="PANTHER" id="PTHR31157">
    <property type="entry name" value="SCP DOMAIN-CONTAINING PROTEIN"/>
    <property type="match status" value="1"/>
</dbReference>
<dbReference type="InterPro" id="IPR035940">
    <property type="entry name" value="CAP_sf"/>
</dbReference>
<protein>
    <submittedName>
        <fullName evidence="3">CAP domain-containing protein</fullName>
    </submittedName>
</protein>
<dbReference type="PANTHER" id="PTHR31157:SF1">
    <property type="entry name" value="SCP DOMAIN-CONTAINING PROTEIN"/>
    <property type="match status" value="1"/>
</dbReference>
<organism evidence="3 4">
    <name type="scientific">Paracoccus tegillarcae</name>
    <dbReference type="NCBI Taxonomy" id="1529068"/>
    <lineage>
        <taxon>Bacteria</taxon>
        <taxon>Pseudomonadati</taxon>
        <taxon>Pseudomonadota</taxon>
        <taxon>Alphaproteobacteria</taxon>
        <taxon>Rhodobacterales</taxon>
        <taxon>Paracoccaceae</taxon>
        <taxon>Paracoccus</taxon>
    </lineage>
</organism>
<dbReference type="OrthoDB" id="9811255at2"/>
<dbReference type="Proteomes" id="UP000233742">
    <property type="component" value="Chromosome"/>
</dbReference>
<dbReference type="InterPro" id="IPR014044">
    <property type="entry name" value="CAP_dom"/>
</dbReference>
<gene>
    <name evidence="3" type="ORF">CUV01_10925</name>
</gene>
<reference evidence="3 4" key="1">
    <citation type="submission" date="2017-12" db="EMBL/GenBank/DDBJ databases">
        <authorList>
            <person name="Hurst M.R.H."/>
        </authorList>
    </citation>
    <scope>NUCLEOTIDE SEQUENCE [LARGE SCALE GENOMIC DNA]</scope>
    <source>
        <strain evidence="3 4">BM15</strain>
    </source>
</reference>
<sequence length="168" mass="16968">MAGCAGGQDDVVRSGSSSKYPDVQATAPGAAQCVGTSAAENAAAARATNAARRTAGLASVSPNPTLAEAAAAHACDMARRGLMAHHGSKTSGPAQRVKSLGYAPMLTAENIAAGPFSLNRVLNEWNASSGHRDNIHIPQVSEVGIGRAIGSDGKTAFWAAVYSAPKAR</sequence>
<feature type="domain" description="SCP" evidence="2">
    <location>
        <begin position="46"/>
        <end position="162"/>
    </location>
</feature>
<evidence type="ECO:0000313" key="3">
    <source>
        <dbReference type="EMBL" id="AUH35378.1"/>
    </source>
</evidence>
<dbReference type="EMBL" id="CP025408">
    <property type="protein sequence ID" value="AUH35378.1"/>
    <property type="molecule type" value="Genomic_DNA"/>
</dbReference>
<feature type="region of interest" description="Disordered" evidence="1">
    <location>
        <begin position="1"/>
        <end position="27"/>
    </location>
</feature>
<dbReference type="Pfam" id="PF00188">
    <property type="entry name" value="CAP"/>
    <property type="match status" value="1"/>
</dbReference>
<evidence type="ECO:0000313" key="4">
    <source>
        <dbReference type="Proteomes" id="UP000233742"/>
    </source>
</evidence>
<name>A0A2K9EK11_9RHOB</name>
<dbReference type="CDD" id="cd05379">
    <property type="entry name" value="CAP_bacterial"/>
    <property type="match status" value="1"/>
</dbReference>
<accession>A0A2K9EK11</accession>
<proteinExistence type="predicted"/>
<evidence type="ECO:0000259" key="2">
    <source>
        <dbReference type="Pfam" id="PF00188"/>
    </source>
</evidence>
<dbReference type="Gene3D" id="3.40.33.10">
    <property type="entry name" value="CAP"/>
    <property type="match status" value="1"/>
</dbReference>
<dbReference type="AlphaFoldDB" id="A0A2K9EK11"/>
<dbReference type="SUPFAM" id="SSF55797">
    <property type="entry name" value="PR-1-like"/>
    <property type="match status" value="1"/>
</dbReference>